<feature type="transmembrane region" description="Helical" evidence="1">
    <location>
        <begin position="117"/>
        <end position="142"/>
    </location>
</feature>
<dbReference type="Gene3D" id="3.30.70.270">
    <property type="match status" value="1"/>
</dbReference>
<feature type="transmembrane region" description="Helical" evidence="1">
    <location>
        <begin position="181"/>
        <end position="209"/>
    </location>
</feature>
<keyword evidence="4" id="KW-1185">Reference proteome</keyword>
<keyword evidence="3" id="KW-0808">Transferase</keyword>
<name>A0ABW3G5E0_9NOCA</name>
<dbReference type="PANTHER" id="PTHR45138">
    <property type="entry name" value="REGULATORY COMPONENTS OF SENSORY TRANSDUCTION SYSTEM"/>
    <property type="match status" value="1"/>
</dbReference>
<dbReference type="NCBIfam" id="TIGR00254">
    <property type="entry name" value="GGDEF"/>
    <property type="match status" value="1"/>
</dbReference>
<protein>
    <submittedName>
        <fullName evidence="3">GGDEF domain-containing protein</fullName>
        <ecNumber evidence="3">2.7.7.65</ecNumber>
    </submittedName>
</protein>
<feature type="transmembrane region" description="Helical" evidence="1">
    <location>
        <begin position="78"/>
        <end position="97"/>
    </location>
</feature>
<dbReference type="EMBL" id="JBHTIL010000001">
    <property type="protein sequence ID" value="MFD0925866.1"/>
    <property type="molecule type" value="Genomic_DNA"/>
</dbReference>
<keyword evidence="1" id="KW-0812">Transmembrane</keyword>
<dbReference type="RefSeq" id="WP_253646218.1">
    <property type="nucleotide sequence ID" value="NZ_BAAAMO010000002.1"/>
</dbReference>
<dbReference type="EC" id="2.7.7.65" evidence="3"/>
<dbReference type="SUPFAM" id="SSF55073">
    <property type="entry name" value="Nucleotide cyclase"/>
    <property type="match status" value="1"/>
</dbReference>
<reference evidence="4" key="1">
    <citation type="journal article" date="2019" name="Int. J. Syst. Evol. Microbiol.">
        <title>The Global Catalogue of Microorganisms (GCM) 10K type strain sequencing project: providing services to taxonomists for standard genome sequencing and annotation.</title>
        <authorList>
            <consortium name="The Broad Institute Genomics Platform"/>
            <consortium name="The Broad Institute Genome Sequencing Center for Infectious Disease"/>
            <person name="Wu L."/>
            <person name="Ma J."/>
        </authorList>
    </citation>
    <scope>NUCLEOTIDE SEQUENCE [LARGE SCALE GENOMIC DNA]</scope>
    <source>
        <strain evidence="4">CCUG 50873</strain>
    </source>
</reference>
<evidence type="ECO:0000259" key="2">
    <source>
        <dbReference type="PROSITE" id="PS50887"/>
    </source>
</evidence>
<evidence type="ECO:0000313" key="4">
    <source>
        <dbReference type="Proteomes" id="UP001597068"/>
    </source>
</evidence>
<evidence type="ECO:0000256" key="1">
    <source>
        <dbReference type="SAM" id="Phobius"/>
    </source>
</evidence>
<dbReference type="InterPro" id="IPR000160">
    <property type="entry name" value="GGDEF_dom"/>
</dbReference>
<feature type="transmembrane region" description="Helical" evidence="1">
    <location>
        <begin position="154"/>
        <end position="175"/>
    </location>
</feature>
<gene>
    <name evidence="3" type="ORF">ACFQ04_08970</name>
</gene>
<keyword evidence="1" id="KW-1133">Transmembrane helix</keyword>
<dbReference type="SMART" id="SM00267">
    <property type="entry name" value="GGDEF"/>
    <property type="match status" value="1"/>
</dbReference>
<dbReference type="Proteomes" id="UP001597068">
    <property type="component" value="Unassembled WGS sequence"/>
</dbReference>
<evidence type="ECO:0000313" key="3">
    <source>
        <dbReference type="EMBL" id="MFD0925866.1"/>
    </source>
</evidence>
<organism evidence="3 4">
    <name type="scientific">Williamsia deligens</name>
    <dbReference type="NCBI Taxonomy" id="321325"/>
    <lineage>
        <taxon>Bacteria</taxon>
        <taxon>Bacillati</taxon>
        <taxon>Actinomycetota</taxon>
        <taxon>Actinomycetes</taxon>
        <taxon>Mycobacteriales</taxon>
        <taxon>Nocardiaceae</taxon>
        <taxon>Williamsia</taxon>
    </lineage>
</organism>
<sequence length="378" mass="41499">MTSGPFPRGPGAAPLRDKTLRELLRWWWGQPFEYEWVYAYAESRAWLRLDRMVIAICCVLCTVVGATLLVTTRNPWPFTVAAIVATLGYAWGSWWWWANRSWPTERTSLLFIAAGDIGTVPLIIVAPNALLAMALLSLYILPGSYIMFLHGPRVLSVHLGWVTLVILSTAAYFVFLTERPVIPTVLLAAVLVFACTGGFVVGQIALTFLRNDARRSFIDSLTGLLNRRGLWEAVVHALTRYPDGSPVSVLMVDIDTFKPYNDTHGHTTGDELLREVALTLLRVCDSHADALSRIGGDEYVAVLHLDQPAAEAMAHRISEAVRDLPVPEPPTISVGAVTFHPPTWPLADTVLQDMLTAADRALYRSKAAGGGTVTALSP</sequence>
<comment type="caution">
    <text evidence="3">The sequence shown here is derived from an EMBL/GenBank/DDBJ whole genome shotgun (WGS) entry which is preliminary data.</text>
</comment>
<feature type="domain" description="GGDEF" evidence="2">
    <location>
        <begin position="245"/>
        <end position="378"/>
    </location>
</feature>
<dbReference type="Pfam" id="PF00990">
    <property type="entry name" value="GGDEF"/>
    <property type="match status" value="1"/>
</dbReference>
<dbReference type="PANTHER" id="PTHR45138:SF9">
    <property type="entry name" value="DIGUANYLATE CYCLASE DGCM-RELATED"/>
    <property type="match status" value="1"/>
</dbReference>
<feature type="transmembrane region" description="Helical" evidence="1">
    <location>
        <begin position="52"/>
        <end position="71"/>
    </location>
</feature>
<dbReference type="GO" id="GO:0052621">
    <property type="term" value="F:diguanylate cyclase activity"/>
    <property type="evidence" value="ECO:0007669"/>
    <property type="project" value="UniProtKB-EC"/>
</dbReference>
<proteinExistence type="predicted"/>
<dbReference type="InterPro" id="IPR043128">
    <property type="entry name" value="Rev_trsase/Diguanyl_cyclase"/>
</dbReference>
<dbReference type="CDD" id="cd01949">
    <property type="entry name" value="GGDEF"/>
    <property type="match status" value="1"/>
</dbReference>
<dbReference type="InterPro" id="IPR029787">
    <property type="entry name" value="Nucleotide_cyclase"/>
</dbReference>
<dbReference type="PROSITE" id="PS50887">
    <property type="entry name" value="GGDEF"/>
    <property type="match status" value="1"/>
</dbReference>
<keyword evidence="3" id="KW-0548">Nucleotidyltransferase</keyword>
<accession>A0ABW3G5E0</accession>
<dbReference type="InterPro" id="IPR050469">
    <property type="entry name" value="Diguanylate_Cyclase"/>
</dbReference>
<keyword evidence="1" id="KW-0472">Membrane</keyword>